<keyword evidence="4" id="KW-0804">Transcription</keyword>
<keyword evidence="2" id="KW-0805">Transcription regulation</keyword>
<dbReference type="GO" id="GO:0003677">
    <property type="term" value="F:DNA binding"/>
    <property type="evidence" value="ECO:0007669"/>
    <property type="project" value="InterPro"/>
</dbReference>
<dbReference type="InterPro" id="IPR013324">
    <property type="entry name" value="RNA_pol_sigma_r3/r4-like"/>
</dbReference>
<dbReference type="CDD" id="cd06171">
    <property type="entry name" value="Sigma70_r4"/>
    <property type="match status" value="1"/>
</dbReference>
<dbReference type="PANTHER" id="PTHR43133:SF51">
    <property type="entry name" value="RNA POLYMERASE SIGMA FACTOR"/>
    <property type="match status" value="1"/>
</dbReference>
<dbReference type="InterPro" id="IPR013325">
    <property type="entry name" value="RNA_pol_sigma_r2"/>
</dbReference>
<accession>A0A316TJC9</accession>
<dbReference type="Pfam" id="PF08281">
    <property type="entry name" value="Sigma70_r4_2"/>
    <property type="match status" value="1"/>
</dbReference>
<evidence type="ECO:0008006" key="10">
    <source>
        <dbReference type="Google" id="ProtNLM"/>
    </source>
</evidence>
<proteinExistence type="inferred from homology"/>
<reference evidence="8 9" key="1">
    <citation type="submission" date="2018-05" db="EMBL/GenBank/DDBJ databases">
        <title>Nocardioides silvaticus genome.</title>
        <authorList>
            <person name="Li C."/>
            <person name="Wang G."/>
        </authorList>
    </citation>
    <scope>NUCLEOTIDE SEQUENCE [LARGE SCALE GENOMIC DNA]</scope>
    <source>
        <strain evidence="8 9">CCTCC AB 2018079</strain>
    </source>
</reference>
<dbReference type="PANTHER" id="PTHR43133">
    <property type="entry name" value="RNA POLYMERASE ECF-TYPE SIGMA FACTO"/>
    <property type="match status" value="1"/>
</dbReference>
<evidence type="ECO:0000313" key="8">
    <source>
        <dbReference type="EMBL" id="PWN03878.1"/>
    </source>
</evidence>
<dbReference type="AlphaFoldDB" id="A0A316TJC9"/>
<dbReference type="Gene3D" id="1.10.10.10">
    <property type="entry name" value="Winged helix-like DNA-binding domain superfamily/Winged helix DNA-binding domain"/>
    <property type="match status" value="1"/>
</dbReference>
<evidence type="ECO:0000259" key="7">
    <source>
        <dbReference type="Pfam" id="PF08281"/>
    </source>
</evidence>
<feature type="region of interest" description="Disordered" evidence="5">
    <location>
        <begin position="1"/>
        <end position="89"/>
    </location>
</feature>
<dbReference type="InterPro" id="IPR036388">
    <property type="entry name" value="WH-like_DNA-bd_sf"/>
</dbReference>
<sequence>MVGGAGRRPGQHPRDRHHPEPGDAARRTGATRLPGARRPTGRVRRPAGGGRRPWRRSRRAGAGRGARRRPDRGRGRDPGPSRHHRRCVVTDPAILQTAAGGDPAARGAVVAEFAGAGKDDRVAILDGLALHGAGGALPATELLLELVHKHRIAHPAITTLLVDPADIEDAAQLTLIAVLEKIDQFEGRARFQTWVRAIARNEALQLLRRKQRKSEPSGEEVPEEWAFARRLSSVVADEVAVRQALERVPEPYREALVLREFDGLGYDEIAERLGVPVGTVRSRIARARDLLAKQTWSWT</sequence>
<dbReference type="InterPro" id="IPR007627">
    <property type="entry name" value="RNA_pol_sigma70_r2"/>
</dbReference>
<dbReference type="InterPro" id="IPR014284">
    <property type="entry name" value="RNA_pol_sigma-70_dom"/>
</dbReference>
<dbReference type="GO" id="GO:0016987">
    <property type="term" value="F:sigma factor activity"/>
    <property type="evidence" value="ECO:0007669"/>
    <property type="project" value="UniProtKB-KW"/>
</dbReference>
<evidence type="ECO:0000256" key="3">
    <source>
        <dbReference type="ARBA" id="ARBA00023082"/>
    </source>
</evidence>
<dbReference type="InterPro" id="IPR013249">
    <property type="entry name" value="RNA_pol_sigma70_r4_t2"/>
</dbReference>
<keyword evidence="3" id="KW-0731">Sigma factor</keyword>
<name>A0A316TJC9_9ACTN</name>
<evidence type="ECO:0000256" key="5">
    <source>
        <dbReference type="SAM" id="MobiDB-lite"/>
    </source>
</evidence>
<feature type="domain" description="RNA polymerase sigma factor 70 region 4 type 2" evidence="7">
    <location>
        <begin position="240"/>
        <end position="289"/>
    </location>
</feature>
<evidence type="ECO:0000256" key="4">
    <source>
        <dbReference type="ARBA" id="ARBA00023163"/>
    </source>
</evidence>
<dbReference type="Pfam" id="PF04542">
    <property type="entry name" value="Sigma70_r2"/>
    <property type="match status" value="1"/>
</dbReference>
<organism evidence="8 9">
    <name type="scientific">Nocardioides silvaticus</name>
    <dbReference type="NCBI Taxonomy" id="2201891"/>
    <lineage>
        <taxon>Bacteria</taxon>
        <taxon>Bacillati</taxon>
        <taxon>Actinomycetota</taxon>
        <taxon>Actinomycetes</taxon>
        <taxon>Propionibacteriales</taxon>
        <taxon>Nocardioidaceae</taxon>
        <taxon>Nocardioides</taxon>
    </lineage>
</organism>
<dbReference type="InterPro" id="IPR039425">
    <property type="entry name" value="RNA_pol_sigma-70-like"/>
</dbReference>
<evidence type="ECO:0000259" key="6">
    <source>
        <dbReference type="Pfam" id="PF04542"/>
    </source>
</evidence>
<dbReference type="GO" id="GO:0006352">
    <property type="term" value="P:DNA-templated transcription initiation"/>
    <property type="evidence" value="ECO:0007669"/>
    <property type="project" value="InterPro"/>
</dbReference>
<feature type="domain" description="RNA polymerase sigma-70 region 2" evidence="6">
    <location>
        <begin position="159"/>
        <end position="212"/>
    </location>
</feature>
<protein>
    <recommendedName>
        <fullName evidence="10">Sigma-70 family RNA polymerase sigma factor</fullName>
    </recommendedName>
</protein>
<feature type="compositionally biased region" description="Basic residues" evidence="5">
    <location>
        <begin position="52"/>
        <end position="71"/>
    </location>
</feature>
<evidence type="ECO:0000256" key="2">
    <source>
        <dbReference type="ARBA" id="ARBA00023015"/>
    </source>
</evidence>
<evidence type="ECO:0000256" key="1">
    <source>
        <dbReference type="ARBA" id="ARBA00010641"/>
    </source>
</evidence>
<dbReference type="EMBL" id="QGDD01000002">
    <property type="protein sequence ID" value="PWN03878.1"/>
    <property type="molecule type" value="Genomic_DNA"/>
</dbReference>
<dbReference type="Proteomes" id="UP000245507">
    <property type="component" value="Unassembled WGS sequence"/>
</dbReference>
<evidence type="ECO:0000313" key="9">
    <source>
        <dbReference type="Proteomes" id="UP000245507"/>
    </source>
</evidence>
<dbReference type="NCBIfam" id="TIGR02937">
    <property type="entry name" value="sigma70-ECF"/>
    <property type="match status" value="1"/>
</dbReference>
<dbReference type="SUPFAM" id="SSF88946">
    <property type="entry name" value="Sigma2 domain of RNA polymerase sigma factors"/>
    <property type="match status" value="1"/>
</dbReference>
<comment type="caution">
    <text evidence="8">The sequence shown here is derived from an EMBL/GenBank/DDBJ whole genome shotgun (WGS) entry which is preliminary data.</text>
</comment>
<gene>
    <name evidence="8" type="ORF">DJ010_07390</name>
</gene>
<dbReference type="Gene3D" id="1.10.1740.10">
    <property type="match status" value="1"/>
</dbReference>
<feature type="compositionally biased region" description="Basic and acidic residues" evidence="5">
    <location>
        <begin position="17"/>
        <end position="26"/>
    </location>
</feature>
<dbReference type="SUPFAM" id="SSF88659">
    <property type="entry name" value="Sigma3 and sigma4 domains of RNA polymerase sigma factors"/>
    <property type="match status" value="1"/>
</dbReference>
<comment type="similarity">
    <text evidence="1">Belongs to the sigma-70 factor family. ECF subfamily.</text>
</comment>
<keyword evidence="9" id="KW-1185">Reference proteome</keyword>